<name>A0A5M9HUC0_9FIRM</name>
<dbReference type="RefSeq" id="WP_150311596.1">
    <property type="nucleotide sequence ID" value="NZ_VMSO01000033.1"/>
</dbReference>
<keyword evidence="2" id="KW-0808">Transferase</keyword>
<dbReference type="InterPro" id="IPR029063">
    <property type="entry name" value="SAM-dependent_MTases_sf"/>
</dbReference>
<dbReference type="Proteomes" id="UP000322025">
    <property type="component" value="Unassembled WGS sequence"/>
</dbReference>
<dbReference type="InterPro" id="IPR025714">
    <property type="entry name" value="Methyltranfer_dom"/>
</dbReference>
<protein>
    <submittedName>
        <fullName evidence="2">SAM-dependent methyltransferase</fullName>
    </submittedName>
</protein>
<dbReference type="OrthoDB" id="5502211at2"/>
<evidence type="ECO:0000259" key="1">
    <source>
        <dbReference type="Pfam" id="PF13679"/>
    </source>
</evidence>
<dbReference type="PANTHER" id="PTHR13369">
    <property type="match status" value="1"/>
</dbReference>
<evidence type="ECO:0000313" key="3">
    <source>
        <dbReference type="Proteomes" id="UP000322025"/>
    </source>
</evidence>
<sequence length="418" mass="47395">MEEISRLFDTVLNIDFIRAVISNPREKDGIIKVKVRPLRKKDKLVFQFESFTAKQAFHKNLEKEEAREQFLEYAGQFRQMQIETTGEEYTVLISKKGKATVKKKTRKEKAGAADLSHNRRKHYILEEGIPVPFLKDLGVMTEDGKIVRTKTDKFRQINRFLEFIEDILPQLDRDRELTILDFGCGKSYLTFAMYYYLHELKGYDIRIVGLDLKEDVIRHCGNLAEKYGYDKLSFLVGDIADYEGVDQVDMVVTLHACDTATDYALAKAVGWNAKVILSVPCCQHELNAQLSPAGGTAGTAGKRESTRGCPAAEILAPVMDYGLLRERFAALVTDGLRAKYLESMGYETQVLEFIDMEHTPKNILLRAVKKYEAGGRRADAGKKSDRRKAGKAAEDIIKCEQFLQAELTLGRLLNNKGE</sequence>
<keyword evidence="3" id="KW-1185">Reference proteome</keyword>
<accession>A0A5M9HUC0</accession>
<dbReference type="CDD" id="cd02440">
    <property type="entry name" value="AdoMet_MTases"/>
    <property type="match status" value="1"/>
</dbReference>
<dbReference type="GO" id="GO:0032259">
    <property type="term" value="P:methylation"/>
    <property type="evidence" value="ECO:0007669"/>
    <property type="project" value="UniProtKB-KW"/>
</dbReference>
<comment type="caution">
    <text evidence="2">The sequence shown here is derived from an EMBL/GenBank/DDBJ whole genome shotgun (WGS) entry which is preliminary data.</text>
</comment>
<dbReference type="SUPFAM" id="SSF53335">
    <property type="entry name" value="S-adenosyl-L-methionine-dependent methyltransferases"/>
    <property type="match status" value="1"/>
</dbReference>
<dbReference type="Pfam" id="PF13679">
    <property type="entry name" value="Methyltransf_32"/>
    <property type="match status" value="1"/>
</dbReference>
<dbReference type="GO" id="GO:0008168">
    <property type="term" value="F:methyltransferase activity"/>
    <property type="evidence" value="ECO:0007669"/>
    <property type="project" value="UniProtKB-KW"/>
</dbReference>
<dbReference type="EMBL" id="VMSO01000033">
    <property type="protein sequence ID" value="KAA8500268.1"/>
    <property type="molecule type" value="Genomic_DNA"/>
</dbReference>
<dbReference type="GO" id="GO:0005737">
    <property type="term" value="C:cytoplasm"/>
    <property type="evidence" value="ECO:0007669"/>
    <property type="project" value="TreeGrafter"/>
</dbReference>
<reference evidence="2" key="1">
    <citation type="submission" date="2019-07" db="EMBL/GenBank/DDBJ databases">
        <authorList>
            <person name="Wongkuna S."/>
            <person name="Scaria J."/>
        </authorList>
    </citation>
    <scope>NUCLEOTIDE SEQUENCE [LARGE SCALE GENOMIC DNA]</scope>
    <source>
        <strain evidence="2">SW178</strain>
    </source>
</reference>
<dbReference type="Gene3D" id="3.40.50.150">
    <property type="entry name" value="Vaccinia Virus protein VP39"/>
    <property type="match status" value="1"/>
</dbReference>
<proteinExistence type="predicted"/>
<evidence type="ECO:0000313" key="2">
    <source>
        <dbReference type="EMBL" id="KAA8500268.1"/>
    </source>
</evidence>
<gene>
    <name evidence="2" type="ORF">FNY66_14465</name>
</gene>
<dbReference type="AlphaFoldDB" id="A0A5M9HUC0"/>
<keyword evidence="2" id="KW-0489">Methyltransferase</keyword>
<organism evidence="2 3">
    <name type="scientific">Mediterraneibacter catenae</name>
    <dbReference type="NCBI Taxonomy" id="2594882"/>
    <lineage>
        <taxon>Bacteria</taxon>
        <taxon>Bacillati</taxon>
        <taxon>Bacillota</taxon>
        <taxon>Clostridia</taxon>
        <taxon>Lachnospirales</taxon>
        <taxon>Lachnospiraceae</taxon>
        <taxon>Mediterraneibacter</taxon>
    </lineage>
</organism>
<feature type="domain" description="Methyltransferase" evidence="1">
    <location>
        <begin position="152"/>
        <end position="289"/>
    </location>
</feature>
<dbReference type="PANTHER" id="PTHR13369:SF3">
    <property type="entry name" value="METHYLTRANSFERASE DOMAIN-CONTAINING PROTEIN"/>
    <property type="match status" value="1"/>
</dbReference>